<accession>A0A0F6YM67</accession>
<proteinExistence type="predicted"/>
<feature type="region of interest" description="Disordered" evidence="1">
    <location>
        <begin position="1"/>
        <end position="31"/>
    </location>
</feature>
<protein>
    <submittedName>
        <fullName evidence="3">ABC-type transport system, permease component</fullName>
    </submittedName>
</protein>
<gene>
    <name evidence="3" type="ORF">DB32_007096</name>
</gene>
<keyword evidence="4" id="KW-1185">Reference proteome</keyword>
<sequence>MHPETPHPTSPDHDPHAMTAWEATPPPVTNPPVVAPRPPAASIETLRGDATPIAGHGPFAIVEALLKAPASVLHDVREGRGASFKLAAVIVATMAITGLVMAVFGGGWQLLLVPLKLSLGIFFCALICFPSLHIFSCLSGAEQSARETWGALLMAIALMGVLLVGFAPVAWVFSQATSSPIFMGALHLMFLGISSTFAIGLLRRVLAAMNQRPVRGIGTWGFLFVLVVLQMTTTLRPLVGPYDGQLFHDRLFFLAHWVSGS</sequence>
<feature type="transmembrane region" description="Helical" evidence="2">
    <location>
        <begin position="180"/>
        <end position="202"/>
    </location>
</feature>
<evidence type="ECO:0000313" key="3">
    <source>
        <dbReference type="EMBL" id="AKF09947.1"/>
    </source>
</evidence>
<dbReference type="STRING" id="927083.DB32_007096"/>
<organism evidence="3 4">
    <name type="scientific">Sandaracinus amylolyticus</name>
    <dbReference type="NCBI Taxonomy" id="927083"/>
    <lineage>
        <taxon>Bacteria</taxon>
        <taxon>Pseudomonadati</taxon>
        <taxon>Myxococcota</taxon>
        <taxon>Polyangia</taxon>
        <taxon>Polyangiales</taxon>
        <taxon>Sandaracinaceae</taxon>
        <taxon>Sandaracinus</taxon>
    </lineage>
</organism>
<feature type="transmembrane region" description="Helical" evidence="2">
    <location>
        <begin position="117"/>
        <end position="138"/>
    </location>
</feature>
<reference evidence="3 4" key="1">
    <citation type="submission" date="2015-03" db="EMBL/GenBank/DDBJ databases">
        <title>Genome assembly of Sandaracinus amylolyticus DSM 53668.</title>
        <authorList>
            <person name="Sharma G."/>
            <person name="Subramanian S."/>
        </authorList>
    </citation>
    <scope>NUCLEOTIDE SEQUENCE [LARGE SCALE GENOMIC DNA]</scope>
    <source>
        <strain evidence="3 4">DSM 53668</strain>
    </source>
</reference>
<dbReference type="KEGG" id="samy:DB32_007096"/>
<keyword evidence="2" id="KW-0812">Transmembrane</keyword>
<name>A0A0F6YM67_9BACT</name>
<keyword evidence="2" id="KW-1133">Transmembrane helix</keyword>
<feature type="transmembrane region" description="Helical" evidence="2">
    <location>
        <begin position="150"/>
        <end position="174"/>
    </location>
</feature>
<dbReference type="AlphaFoldDB" id="A0A0F6YM67"/>
<dbReference type="EMBL" id="CP011125">
    <property type="protein sequence ID" value="AKF09947.1"/>
    <property type="molecule type" value="Genomic_DNA"/>
</dbReference>
<keyword evidence="2" id="KW-0472">Membrane</keyword>
<evidence type="ECO:0000256" key="1">
    <source>
        <dbReference type="SAM" id="MobiDB-lite"/>
    </source>
</evidence>
<feature type="compositionally biased region" description="Basic and acidic residues" evidence="1">
    <location>
        <begin position="1"/>
        <end position="16"/>
    </location>
</feature>
<evidence type="ECO:0000256" key="2">
    <source>
        <dbReference type="SAM" id="Phobius"/>
    </source>
</evidence>
<feature type="transmembrane region" description="Helical" evidence="2">
    <location>
        <begin position="86"/>
        <end position="111"/>
    </location>
</feature>
<feature type="transmembrane region" description="Helical" evidence="2">
    <location>
        <begin position="214"/>
        <end position="232"/>
    </location>
</feature>
<evidence type="ECO:0000313" key="4">
    <source>
        <dbReference type="Proteomes" id="UP000034883"/>
    </source>
</evidence>
<dbReference type="Proteomes" id="UP000034883">
    <property type="component" value="Chromosome"/>
</dbReference>